<name>A0ABY5DLG5_9GAMM</name>
<dbReference type="Proteomes" id="UP001055955">
    <property type="component" value="Chromosome"/>
</dbReference>
<gene>
    <name evidence="1" type="ORF">MMH89_00330</name>
</gene>
<organism evidence="1 2">
    <name type="scientific">Candidatus Comchoanobacter bicostacola</name>
    <dbReference type="NCBI Taxonomy" id="2919598"/>
    <lineage>
        <taxon>Bacteria</taxon>
        <taxon>Pseudomonadati</taxon>
        <taxon>Pseudomonadota</taxon>
        <taxon>Gammaproteobacteria</taxon>
        <taxon>Candidatus Comchoanobacterales</taxon>
        <taxon>Candidatus Comchoanobacteraceae</taxon>
        <taxon>Candidatus Comchoanobacter</taxon>
    </lineage>
</organism>
<dbReference type="RefSeq" id="WP_258568397.1">
    <property type="nucleotide sequence ID" value="NZ_CP092900.1"/>
</dbReference>
<sequence>MRPYTIARGCINWLYQLFQGEDSTIDCCQCSEYMDLVTTSSDILGSDALCMILPNYKKWAQGEPCCYECPRNRSKEANAGTEYVSLTQKTP</sequence>
<proteinExistence type="predicted"/>
<evidence type="ECO:0000313" key="2">
    <source>
        <dbReference type="Proteomes" id="UP001055955"/>
    </source>
</evidence>
<dbReference type="EMBL" id="CP092900">
    <property type="protein sequence ID" value="UTC24612.1"/>
    <property type="molecule type" value="Genomic_DNA"/>
</dbReference>
<accession>A0ABY5DLG5</accession>
<evidence type="ECO:0000313" key="1">
    <source>
        <dbReference type="EMBL" id="UTC24612.1"/>
    </source>
</evidence>
<reference evidence="1 2" key="1">
    <citation type="journal article" date="2022" name="Nat. Microbiol.">
        <title>The microbiome of a bacterivorous marine choanoflagellate contains a resource-demanding obligate bacterial associate.</title>
        <authorList>
            <person name="Needham D.M."/>
            <person name="Poirier C."/>
            <person name="Bachy C."/>
            <person name="George E.E."/>
            <person name="Wilken S."/>
            <person name="Yung C.C.M."/>
            <person name="Limardo A.J."/>
            <person name="Morando M."/>
            <person name="Sudek L."/>
            <person name="Malmstrom R.R."/>
            <person name="Keeling P.J."/>
            <person name="Santoro A.E."/>
            <person name="Worden A.Z."/>
        </authorList>
    </citation>
    <scope>NUCLEOTIDE SEQUENCE [LARGE SCALE GENOMIC DNA]</scope>
    <source>
        <strain evidence="1 2">Comchoano-1</strain>
    </source>
</reference>
<keyword evidence="2" id="KW-1185">Reference proteome</keyword>
<protein>
    <submittedName>
        <fullName evidence="1">Uncharacterized protein</fullName>
    </submittedName>
</protein>